<proteinExistence type="predicted"/>
<dbReference type="WBParaSite" id="PSAMB.scaffold3476size18110.g21619.t1">
    <property type="protein sequence ID" value="PSAMB.scaffold3476size18110.g21619.t1"/>
    <property type="gene ID" value="PSAMB.scaffold3476size18110.g21619"/>
</dbReference>
<evidence type="ECO:0000256" key="1">
    <source>
        <dbReference type="SAM" id="SignalP"/>
    </source>
</evidence>
<reference evidence="3" key="1">
    <citation type="submission" date="2022-11" db="UniProtKB">
        <authorList>
            <consortium name="WormBaseParasite"/>
        </authorList>
    </citation>
    <scope>IDENTIFICATION</scope>
</reference>
<dbReference type="AlphaFoldDB" id="A0A914WAM1"/>
<dbReference type="Proteomes" id="UP000887566">
    <property type="component" value="Unplaced"/>
</dbReference>
<keyword evidence="2" id="KW-1185">Reference proteome</keyword>
<feature type="chain" id="PRO_5037954251" evidence="1">
    <location>
        <begin position="22"/>
        <end position="147"/>
    </location>
</feature>
<evidence type="ECO:0000313" key="2">
    <source>
        <dbReference type="Proteomes" id="UP000887566"/>
    </source>
</evidence>
<protein>
    <submittedName>
        <fullName evidence="3">Secreted protein</fullName>
    </submittedName>
</protein>
<feature type="signal peptide" evidence="1">
    <location>
        <begin position="1"/>
        <end position="21"/>
    </location>
</feature>
<sequence>MGSNIFAQVVLWTLLINFVAAFNPRALVGGSGQLVGGSGQLVNGPGPIRLPDATLAGSSCCQCCSEGIESVCRCNVTGCDTAPHHSSTIMSNNRVETGLSTAANANIVRMTASARPAPPPSNADETNKKNAARSSWRLCRYAWVIHG</sequence>
<evidence type="ECO:0000313" key="3">
    <source>
        <dbReference type="WBParaSite" id="PSAMB.scaffold3476size18110.g21619.t1"/>
    </source>
</evidence>
<keyword evidence="1" id="KW-0732">Signal</keyword>
<name>A0A914WAM1_9BILA</name>
<accession>A0A914WAM1</accession>
<organism evidence="2 3">
    <name type="scientific">Plectus sambesii</name>
    <dbReference type="NCBI Taxonomy" id="2011161"/>
    <lineage>
        <taxon>Eukaryota</taxon>
        <taxon>Metazoa</taxon>
        <taxon>Ecdysozoa</taxon>
        <taxon>Nematoda</taxon>
        <taxon>Chromadorea</taxon>
        <taxon>Plectida</taxon>
        <taxon>Plectina</taxon>
        <taxon>Plectoidea</taxon>
        <taxon>Plectidae</taxon>
        <taxon>Plectus</taxon>
    </lineage>
</organism>